<feature type="region of interest" description="Disordered" evidence="8">
    <location>
        <begin position="269"/>
        <end position="375"/>
    </location>
</feature>
<name>A0ABV9PW85_9ACTN</name>
<keyword evidence="4" id="KW-0479">Metal-binding</keyword>
<dbReference type="GO" id="GO:0035539">
    <property type="term" value="F:8-oxo-7,8-dihydrodeoxyguanosine triphosphate pyrophosphatase activity"/>
    <property type="evidence" value="ECO:0007669"/>
    <property type="project" value="UniProtKB-EC"/>
</dbReference>
<keyword evidence="11" id="KW-1185">Reference proteome</keyword>
<feature type="domain" description="Nudix hydrolase" evidence="9">
    <location>
        <begin position="84"/>
        <end position="232"/>
    </location>
</feature>
<evidence type="ECO:0000256" key="6">
    <source>
        <dbReference type="ARBA" id="ARBA00022842"/>
    </source>
</evidence>
<dbReference type="InterPro" id="IPR000059">
    <property type="entry name" value="NUDIX_hydrolase_NudL_CS"/>
</dbReference>
<dbReference type="EC" id="3.6.1.55" evidence="10"/>
<dbReference type="Gene3D" id="3.90.79.10">
    <property type="entry name" value="Nucleoside Triphosphate Pyrophosphohydrolase"/>
    <property type="match status" value="1"/>
</dbReference>
<comment type="caution">
    <text evidence="10">The sequence shown here is derived from an EMBL/GenBank/DDBJ whole genome shotgun (WGS) entry which is preliminary data.</text>
</comment>
<dbReference type="CDD" id="cd03426">
    <property type="entry name" value="NUDIX_CoAse_Nudt7"/>
    <property type="match status" value="1"/>
</dbReference>
<dbReference type="PANTHER" id="PTHR12992">
    <property type="entry name" value="NUDIX HYDROLASE"/>
    <property type="match status" value="1"/>
</dbReference>
<comment type="cofactor">
    <cofactor evidence="1">
        <name>Mn(2+)</name>
        <dbReference type="ChEBI" id="CHEBI:29035"/>
    </cofactor>
</comment>
<protein>
    <submittedName>
        <fullName evidence="10">NUDIX hydrolase</fullName>
        <ecNumber evidence="10">3.6.1.55</ecNumber>
    </submittedName>
</protein>
<sequence length="375" mass="39391">MTADPRGGSAPAENIGSTPRIDAPAVWTPRTTDGPVPRPGDITGVPHPGWMDPLLSACTDGSFDGLLPKRRPPEDRGAGEVGRPHRDAAVLVLFSGSPDATGPRPPRDARVLLTHRAPTLRSHSGQVSFPGGGVDDTDSGPVETALRESWEETGLDPDGVDVLAVLPELYIPVSNYSVAPVIGYWREPMEVDVVDPGETSRVMTVPVDELLDPANRFLLRHTTGWTGPAFGHDDLVVWGFTAGILAAMFHSAGWDLDWDTSDIRDLEKTLEASGNGERHRMSAEEARREHADPLADRTVAGVPGVRSGHGDDDDDAVAGATDTGAAADADPSGYDGSAPDDSDSEAPGPGGSAAGAPPGEEPLDLPADNPRRGYR</sequence>
<keyword evidence="7" id="KW-0464">Manganese</keyword>
<feature type="region of interest" description="Disordered" evidence="8">
    <location>
        <begin position="61"/>
        <end position="82"/>
    </location>
</feature>
<evidence type="ECO:0000259" key="9">
    <source>
        <dbReference type="PROSITE" id="PS51462"/>
    </source>
</evidence>
<dbReference type="InterPro" id="IPR045121">
    <property type="entry name" value="CoAse"/>
</dbReference>
<feature type="compositionally biased region" description="Low complexity" evidence="8">
    <location>
        <begin position="317"/>
        <end position="337"/>
    </location>
</feature>
<evidence type="ECO:0000256" key="3">
    <source>
        <dbReference type="ARBA" id="ARBA00006506"/>
    </source>
</evidence>
<gene>
    <name evidence="10" type="ORF">ACFO7U_13600</name>
</gene>
<accession>A0ABV9PW85</accession>
<dbReference type="Proteomes" id="UP001595836">
    <property type="component" value="Unassembled WGS sequence"/>
</dbReference>
<dbReference type="PANTHER" id="PTHR12992:SF11">
    <property type="entry name" value="MITOCHONDRIAL COENZYME A DIPHOSPHATASE NUDT8"/>
    <property type="match status" value="1"/>
</dbReference>
<dbReference type="PROSITE" id="PS01293">
    <property type="entry name" value="NUDIX_COA"/>
    <property type="match status" value="1"/>
</dbReference>
<dbReference type="InterPro" id="IPR015797">
    <property type="entry name" value="NUDIX_hydrolase-like_dom_sf"/>
</dbReference>
<keyword evidence="6" id="KW-0460">Magnesium</keyword>
<evidence type="ECO:0000256" key="5">
    <source>
        <dbReference type="ARBA" id="ARBA00022801"/>
    </source>
</evidence>
<evidence type="ECO:0000256" key="8">
    <source>
        <dbReference type="SAM" id="MobiDB-lite"/>
    </source>
</evidence>
<reference evidence="11" key="1">
    <citation type="journal article" date="2019" name="Int. J. Syst. Evol. Microbiol.">
        <title>The Global Catalogue of Microorganisms (GCM) 10K type strain sequencing project: providing services to taxonomists for standard genome sequencing and annotation.</title>
        <authorList>
            <consortium name="The Broad Institute Genomics Platform"/>
            <consortium name="The Broad Institute Genome Sequencing Center for Infectious Disease"/>
            <person name="Wu L."/>
            <person name="Ma J."/>
        </authorList>
    </citation>
    <scope>NUCLEOTIDE SEQUENCE [LARGE SCALE GENOMIC DNA]</scope>
    <source>
        <strain evidence="11">JCM 11882</strain>
    </source>
</reference>
<feature type="region of interest" description="Disordered" evidence="8">
    <location>
        <begin position="1"/>
        <end position="48"/>
    </location>
</feature>
<dbReference type="InterPro" id="IPR000086">
    <property type="entry name" value="NUDIX_hydrolase_dom"/>
</dbReference>
<feature type="compositionally biased region" description="Basic and acidic residues" evidence="8">
    <location>
        <begin position="71"/>
        <end position="82"/>
    </location>
</feature>
<evidence type="ECO:0000256" key="1">
    <source>
        <dbReference type="ARBA" id="ARBA00001936"/>
    </source>
</evidence>
<keyword evidence="5 10" id="KW-0378">Hydrolase</keyword>
<evidence type="ECO:0000256" key="2">
    <source>
        <dbReference type="ARBA" id="ARBA00001946"/>
    </source>
</evidence>
<feature type="compositionally biased region" description="Basic and acidic residues" evidence="8">
    <location>
        <begin position="269"/>
        <end position="295"/>
    </location>
</feature>
<dbReference type="Pfam" id="PF00293">
    <property type="entry name" value="NUDIX"/>
    <property type="match status" value="1"/>
</dbReference>
<evidence type="ECO:0000313" key="10">
    <source>
        <dbReference type="EMBL" id="MFC4755803.1"/>
    </source>
</evidence>
<evidence type="ECO:0000313" key="11">
    <source>
        <dbReference type="Proteomes" id="UP001595836"/>
    </source>
</evidence>
<evidence type="ECO:0000256" key="7">
    <source>
        <dbReference type="ARBA" id="ARBA00023211"/>
    </source>
</evidence>
<comment type="similarity">
    <text evidence="3">Belongs to the Nudix hydrolase family. PCD1 subfamily.</text>
</comment>
<dbReference type="EMBL" id="JBHSHP010000053">
    <property type="protein sequence ID" value="MFC4755803.1"/>
    <property type="molecule type" value="Genomic_DNA"/>
</dbReference>
<proteinExistence type="inferred from homology"/>
<dbReference type="PROSITE" id="PS51462">
    <property type="entry name" value="NUDIX"/>
    <property type="match status" value="1"/>
</dbReference>
<dbReference type="SUPFAM" id="SSF55811">
    <property type="entry name" value="Nudix"/>
    <property type="match status" value="1"/>
</dbReference>
<organism evidence="10 11">
    <name type="scientific">Dietzia aurantiaca</name>
    <dbReference type="NCBI Taxonomy" id="983873"/>
    <lineage>
        <taxon>Bacteria</taxon>
        <taxon>Bacillati</taxon>
        <taxon>Actinomycetota</taxon>
        <taxon>Actinomycetes</taxon>
        <taxon>Mycobacteriales</taxon>
        <taxon>Dietziaceae</taxon>
        <taxon>Dietzia</taxon>
    </lineage>
</organism>
<dbReference type="RefSeq" id="WP_344995159.1">
    <property type="nucleotide sequence ID" value="NZ_BAABCD010000050.1"/>
</dbReference>
<comment type="cofactor">
    <cofactor evidence="2">
        <name>Mg(2+)</name>
        <dbReference type="ChEBI" id="CHEBI:18420"/>
    </cofactor>
</comment>
<evidence type="ECO:0000256" key="4">
    <source>
        <dbReference type="ARBA" id="ARBA00022723"/>
    </source>
</evidence>